<accession>A0A133VJV9</accession>
<dbReference type="InterPro" id="IPR033966">
    <property type="entry name" value="RuBisCO"/>
</dbReference>
<evidence type="ECO:0000313" key="3">
    <source>
        <dbReference type="EMBL" id="KXB06719.1"/>
    </source>
</evidence>
<dbReference type="SUPFAM" id="SSF54966">
    <property type="entry name" value="RuBisCO, large subunit, small (N-terminal) domain"/>
    <property type="match status" value="1"/>
</dbReference>
<comment type="caution">
    <text evidence="3">The sequence shown here is derived from an EMBL/GenBank/DDBJ whole genome shotgun (WGS) entry which is preliminary data.</text>
</comment>
<dbReference type="AlphaFoldDB" id="A0A133VJV9"/>
<dbReference type="Pfam" id="PF02788">
    <property type="entry name" value="RuBisCO_large_N"/>
    <property type="match status" value="1"/>
</dbReference>
<organism evidence="3 4">
    <name type="scientific">candidate division MSBL1 archaeon SCGC-AAA382A20</name>
    <dbReference type="NCBI Taxonomy" id="1698280"/>
    <lineage>
        <taxon>Archaea</taxon>
        <taxon>Methanobacteriati</taxon>
        <taxon>Methanobacteriota</taxon>
        <taxon>candidate division MSBL1</taxon>
    </lineage>
</organism>
<dbReference type="SUPFAM" id="SSF51649">
    <property type="entry name" value="RuBisCo, C-terminal domain"/>
    <property type="match status" value="1"/>
</dbReference>
<feature type="domain" description="Ribulose bisphosphate carboxylase large subunit ferrodoxin-like N-terminal" evidence="2">
    <location>
        <begin position="18"/>
        <end position="106"/>
    </location>
</feature>
<evidence type="ECO:0000259" key="1">
    <source>
        <dbReference type="Pfam" id="PF00016"/>
    </source>
</evidence>
<evidence type="ECO:0008006" key="5">
    <source>
        <dbReference type="Google" id="ProtNLM"/>
    </source>
</evidence>
<dbReference type="Pfam" id="PF00016">
    <property type="entry name" value="RuBisCO_large"/>
    <property type="match status" value="1"/>
</dbReference>
<dbReference type="PANTHER" id="PTHR42704:SF17">
    <property type="entry name" value="RIBULOSE BISPHOSPHATE CARBOXYLASE LARGE CHAIN"/>
    <property type="match status" value="1"/>
</dbReference>
<sequence length="420" mass="47956">MKSYIKAIYRIEKSKTKEHLDIVDIGNKIAQEQTLGGYKWRFDKKFDKEEYSAEVSDYFGNKIRIRYPVENIDSEIPSLLNYVAGDLFGSKYVSKTKLIDLELPSGYIKDYKGPQFGVEGIREMINLREERPLAGMIIKPSLGLNIDEIKEIAKWGFEAGIDIIKEDEKFINPDYCNWESRVNEIIEFLKNVNSGNSKKLLYVLNVSEREDEIIDYLRNRELSDEVTLGLMTTPITTGFNSVTKLSTSEIDLPVYVHRTGHAALTRTDHGISMKVLAKIFRLAGGDFIHVGSFSGSHEREREYVISNKNELNKKYDGWGEIRSPIPVISGGINPLNIEENIQKTHKEKFNIDDNLFMVGSGIYAYPGNREKAIKGGVKAVIEAIKAFKSNFSVSEIISKRGSNFEHMRNWIRENKNSSKR</sequence>
<dbReference type="InterPro" id="IPR036422">
    <property type="entry name" value="RuBisCO_lsu_N_sf"/>
</dbReference>
<dbReference type="Gene3D" id="3.30.70.150">
    <property type="entry name" value="RuBisCO large subunit, N-terminal domain"/>
    <property type="match status" value="1"/>
</dbReference>
<dbReference type="GO" id="GO:0000287">
    <property type="term" value="F:magnesium ion binding"/>
    <property type="evidence" value="ECO:0007669"/>
    <property type="project" value="InterPro"/>
</dbReference>
<dbReference type="EMBL" id="LHYE01000033">
    <property type="protein sequence ID" value="KXB06719.1"/>
    <property type="molecule type" value="Genomic_DNA"/>
</dbReference>
<feature type="domain" description="Ribulose bisphosphate carboxylase large subunit C-terminal" evidence="1">
    <location>
        <begin position="120"/>
        <end position="395"/>
    </location>
</feature>
<keyword evidence="4" id="KW-1185">Reference proteome</keyword>
<proteinExistence type="predicted"/>
<dbReference type="Gene3D" id="3.20.20.110">
    <property type="entry name" value="Ribulose bisphosphate carboxylase, large subunit, C-terminal domain"/>
    <property type="match status" value="1"/>
</dbReference>
<dbReference type="SFLD" id="SFLDS00014">
    <property type="entry name" value="RuBisCO"/>
    <property type="match status" value="1"/>
</dbReference>
<dbReference type="PANTHER" id="PTHR42704">
    <property type="entry name" value="RIBULOSE BISPHOSPHATE CARBOXYLASE"/>
    <property type="match status" value="1"/>
</dbReference>
<dbReference type="GO" id="GO:0015977">
    <property type="term" value="P:carbon fixation"/>
    <property type="evidence" value="ECO:0007669"/>
    <property type="project" value="InterPro"/>
</dbReference>
<reference evidence="3 4" key="1">
    <citation type="journal article" date="2016" name="Sci. Rep.">
        <title>Metabolic traits of an uncultured archaeal lineage -MSBL1- from brine pools of the Red Sea.</title>
        <authorList>
            <person name="Mwirichia R."/>
            <person name="Alam I."/>
            <person name="Rashid M."/>
            <person name="Vinu M."/>
            <person name="Ba-Alawi W."/>
            <person name="Anthony Kamau A."/>
            <person name="Kamanda Ngugi D."/>
            <person name="Goker M."/>
            <person name="Klenk H.P."/>
            <person name="Bajic V."/>
            <person name="Stingl U."/>
        </authorList>
    </citation>
    <scope>NUCLEOTIDE SEQUENCE [LARGE SCALE GENOMIC DNA]</scope>
    <source>
        <strain evidence="3">SCGC-AAA382A20</strain>
    </source>
</reference>
<dbReference type="InterPro" id="IPR017443">
    <property type="entry name" value="RuBisCO_lsu_fd_N"/>
</dbReference>
<dbReference type="GO" id="GO:0016984">
    <property type="term" value="F:ribulose-bisphosphate carboxylase activity"/>
    <property type="evidence" value="ECO:0007669"/>
    <property type="project" value="InterPro"/>
</dbReference>
<evidence type="ECO:0000259" key="2">
    <source>
        <dbReference type="Pfam" id="PF02788"/>
    </source>
</evidence>
<dbReference type="InterPro" id="IPR000685">
    <property type="entry name" value="RuBisCO_lsu_C"/>
</dbReference>
<protein>
    <recommendedName>
        <fullName evidence="5">Ribulose 1,5-bisphosphate carboxylase</fullName>
    </recommendedName>
</protein>
<gene>
    <name evidence="3" type="ORF">AKJ51_03025</name>
</gene>
<dbReference type="SFLD" id="SFLDG00301">
    <property type="entry name" value="RuBisCO-like_proteins"/>
    <property type="match status" value="1"/>
</dbReference>
<evidence type="ECO:0000313" key="4">
    <source>
        <dbReference type="Proteomes" id="UP000070263"/>
    </source>
</evidence>
<name>A0A133VJV9_9EURY</name>
<dbReference type="InterPro" id="IPR036376">
    <property type="entry name" value="RuBisCO_lsu_C_sf"/>
</dbReference>
<dbReference type="Proteomes" id="UP000070263">
    <property type="component" value="Unassembled WGS sequence"/>
</dbReference>